<name>A0AAV5LNH8_9ROSI</name>
<dbReference type="Gene3D" id="1.10.110.10">
    <property type="entry name" value="Plant lipid-transfer and hydrophobic proteins"/>
    <property type="match status" value="1"/>
</dbReference>
<dbReference type="Proteomes" id="UP001054252">
    <property type="component" value="Unassembled WGS sequence"/>
</dbReference>
<feature type="signal peptide" evidence="1">
    <location>
        <begin position="1"/>
        <end position="27"/>
    </location>
</feature>
<evidence type="ECO:0000313" key="4">
    <source>
        <dbReference type="Proteomes" id="UP001054252"/>
    </source>
</evidence>
<keyword evidence="4" id="KW-1185">Reference proteome</keyword>
<feature type="domain" description="Bifunctional inhibitor/plant lipid transfer protein/seed storage helical" evidence="2">
    <location>
        <begin position="31"/>
        <end position="101"/>
    </location>
</feature>
<comment type="caution">
    <text evidence="3">The sequence shown here is derived from an EMBL/GenBank/DDBJ whole genome shotgun (WGS) entry which is preliminary data.</text>
</comment>
<dbReference type="InterPro" id="IPR044741">
    <property type="entry name" value="NsLTP-like"/>
</dbReference>
<feature type="chain" id="PRO_5043371976" description="Bifunctional inhibitor/plant lipid transfer protein/seed storage helical domain-containing protein" evidence="1">
    <location>
        <begin position="28"/>
        <end position="105"/>
    </location>
</feature>
<dbReference type="Pfam" id="PF14368">
    <property type="entry name" value="LTP_2"/>
    <property type="match status" value="1"/>
</dbReference>
<dbReference type="GO" id="GO:0009627">
    <property type="term" value="P:systemic acquired resistance"/>
    <property type="evidence" value="ECO:0007669"/>
    <property type="project" value="InterPro"/>
</dbReference>
<dbReference type="EMBL" id="BPVZ01000130">
    <property type="protein sequence ID" value="GKV38713.1"/>
    <property type="molecule type" value="Genomic_DNA"/>
</dbReference>
<keyword evidence="1" id="KW-0732">Signal</keyword>
<dbReference type="InterPro" id="IPR036312">
    <property type="entry name" value="Bifun_inhib/LTP/seed_sf"/>
</dbReference>
<dbReference type="AlphaFoldDB" id="A0AAV5LNH8"/>
<protein>
    <recommendedName>
        <fullName evidence="2">Bifunctional inhibitor/plant lipid transfer protein/seed storage helical domain-containing protein</fullName>
    </recommendedName>
</protein>
<accession>A0AAV5LNH8</accession>
<sequence length="105" mass="11403">MAETGEKLMVQLLVAVLLTVLVAEAEAVVMCNIEMSNMELCRAAVTGRSPPSPTRKCCSLLRQANFPCLCNLKSVLPSLGINPRHALALPRKCNLVTPPECRRTV</sequence>
<dbReference type="PANTHER" id="PTHR33122:SF43">
    <property type="entry name" value="BIFUNCTIONAL INHIBITOR_PLANT LIPID TRANSFER PROTEIN_SEED STORAGE HELICAL DOMAIN-CONTAINING PROTEIN"/>
    <property type="match status" value="1"/>
</dbReference>
<dbReference type="SUPFAM" id="SSF47699">
    <property type="entry name" value="Bifunctional inhibitor/lipid-transfer protein/seed storage 2S albumin"/>
    <property type="match status" value="1"/>
</dbReference>
<organism evidence="3 4">
    <name type="scientific">Rubroshorea leprosula</name>
    <dbReference type="NCBI Taxonomy" id="152421"/>
    <lineage>
        <taxon>Eukaryota</taxon>
        <taxon>Viridiplantae</taxon>
        <taxon>Streptophyta</taxon>
        <taxon>Embryophyta</taxon>
        <taxon>Tracheophyta</taxon>
        <taxon>Spermatophyta</taxon>
        <taxon>Magnoliopsida</taxon>
        <taxon>eudicotyledons</taxon>
        <taxon>Gunneridae</taxon>
        <taxon>Pentapetalae</taxon>
        <taxon>rosids</taxon>
        <taxon>malvids</taxon>
        <taxon>Malvales</taxon>
        <taxon>Dipterocarpaceae</taxon>
        <taxon>Rubroshorea</taxon>
    </lineage>
</organism>
<dbReference type="GO" id="GO:0005504">
    <property type="term" value="F:fatty acid binding"/>
    <property type="evidence" value="ECO:0007669"/>
    <property type="project" value="InterPro"/>
</dbReference>
<evidence type="ECO:0000256" key="1">
    <source>
        <dbReference type="SAM" id="SignalP"/>
    </source>
</evidence>
<dbReference type="PANTHER" id="PTHR33122">
    <property type="entry name" value="LIPID BINDING PROTEIN-RELATED"/>
    <property type="match status" value="1"/>
</dbReference>
<dbReference type="InterPro" id="IPR039265">
    <property type="entry name" value="DIR1-like"/>
</dbReference>
<gene>
    <name evidence="3" type="ORF">SLEP1_g46595</name>
</gene>
<dbReference type="SMART" id="SM00499">
    <property type="entry name" value="AAI"/>
    <property type="match status" value="1"/>
</dbReference>
<dbReference type="CDD" id="cd04660">
    <property type="entry name" value="nsLTP_like"/>
    <property type="match status" value="1"/>
</dbReference>
<proteinExistence type="predicted"/>
<evidence type="ECO:0000259" key="2">
    <source>
        <dbReference type="SMART" id="SM00499"/>
    </source>
</evidence>
<evidence type="ECO:0000313" key="3">
    <source>
        <dbReference type="EMBL" id="GKV38713.1"/>
    </source>
</evidence>
<dbReference type="InterPro" id="IPR016140">
    <property type="entry name" value="Bifunc_inhib/LTP/seed_store"/>
</dbReference>
<reference evidence="3 4" key="1">
    <citation type="journal article" date="2021" name="Commun. Biol.">
        <title>The genome of Shorea leprosula (Dipterocarpaceae) highlights the ecological relevance of drought in aseasonal tropical rainforests.</title>
        <authorList>
            <person name="Ng K.K.S."/>
            <person name="Kobayashi M.J."/>
            <person name="Fawcett J.A."/>
            <person name="Hatakeyama M."/>
            <person name="Paape T."/>
            <person name="Ng C.H."/>
            <person name="Ang C.C."/>
            <person name="Tnah L.H."/>
            <person name="Lee C.T."/>
            <person name="Nishiyama T."/>
            <person name="Sese J."/>
            <person name="O'Brien M.J."/>
            <person name="Copetti D."/>
            <person name="Mohd Noor M.I."/>
            <person name="Ong R.C."/>
            <person name="Putra M."/>
            <person name="Sireger I.Z."/>
            <person name="Indrioko S."/>
            <person name="Kosugi Y."/>
            <person name="Izuno A."/>
            <person name="Isagi Y."/>
            <person name="Lee S.L."/>
            <person name="Shimizu K.K."/>
        </authorList>
    </citation>
    <scope>NUCLEOTIDE SEQUENCE [LARGE SCALE GENOMIC DNA]</scope>
    <source>
        <strain evidence="3">214</strain>
    </source>
</reference>